<dbReference type="Proteomes" id="UP000324800">
    <property type="component" value="Unassembled WGS sequence"/>
</dbReference>
<reference evidence="2 3" key="1">
    <citation type="submission" date="2019-03" db="EMBL/GenBank/DDBJ databases">
        <title>Single cell metagenomics reveals metabolic interactions within the superorganism composed of flagellate Streblomastix strix and complex community of Bacteroidetes bacteria on its surface.</title>
        <authorList>
            <person name="Treitli S.C."/>
            <person name="Kolisko M."/>
            <person name="Husnik F."/>
            <person name="Keeling P."/>
            <person name="Hampl V."/>
        </authorList>
    </citation>
    <scope>NUCLEOTIDE SEQUENCE [LARGE SCALE GENOMIC DNA]</scope>
    <source>
        <strain evidence="2">ST1C</strain>
    </source>
</reference>
<proteinExistence type="predicted"/>
<dbReference type="AlphaFoldDB" id="A0A5J4W1L6"/>
<feature type="compositionally biased region" description="Polar residues" evidence="1">
    <location>
        <begin position="1"/>
        <end position="16"/>
    </location>
</feature>
<comment type="caution">
    <text evidence="2">The sequence shown here is derived from an EMBL/GenBank/DDBJ whole genome shotgun (WGS) entry which is preliminary data.</text>
</comment>
<name>A0A5J4W1L6_9EUKA</name>
<organism evidence="2 3">
    <name type="scientific">Streblomastix strix</name>
    <dbReference type="NCBI Taxonomy" id="222440"/>
    <lineage>
        <taxon>Eukaryota</taxon>
        <taxon>Metamonada</taxon>
        <taxon>Preaxostyla</taxon>
        <taxon>Oxymonadida</taxon>
        <taxon>Streblomastigidae</taxon>
        <taxon>Streblomastix</taxon>
    </lineage>
</organism>
<evidence type="ECO:0000313" key="3">
    <source>
        <dbReference type="Proteomes" id="UP000324800"/>
    </source>
</evidence>
<dbReference type="EMBL" id="SNRW01004024">
    <property type="protein sequence ID" value="KAA6388343.1"/>
    <property type="molecule type" value="Genomic_DNA"/>
</dbReference>
<accession>A0A5J4W1L6</accession>
<feature type="compositionally biased region" description="Basic and acidic residues" evidence="1">
    <location>
        <begin position="46"/>
        <end position="55"/>
    </location>
</feature>
<evidence type="ECO:0000313" key="2">
    <source>
        <dbReference type="EMBL" id="KAA6388343.1"/>
    </source>
</evidence>
<feature type="region of interest" description="Disordered" evidence="1">
    <location>
        <begin position="1"/>
        <end position="70"/>
    </location>
</feature>
<gene>
    <name evidence="2" type="ORF">EZS28_016129</name>
</gene>
<feature type="compositionally biased region" description="Low complexity" evidence="1">
    <location>
        <begin position="34"/>
        <end position="45"/>
    </location>
</feature>
<evidence type="ECO:0000256" key="1">
    <source>
        <dbReference type="SAM" id="MobiDB-lite"/>
    </source>
</evidence>
<sequence length="70" mass="7991">MENCSRSDSSSQIDLQTTRRDEHSIGNNPYFGPSEQQGRRSQQSSVERRLYDKNRYTSAKNGITAVLPQI</sequence>
<protein>
    <submittedName>
        <fullName evidence="2">Uncharacterized protein</fullName>
    </submittedName>
</protein>